<accession>A0A9W4TY70</accession>
<name>A0A9W4TY70_9ASCO</name>
<sequence>MNEKLKRHHHLHNFNKSGGFNDSNYVTTTTPTTQTQTATGIYKPCNQSPNFTYPLPSGSNSKNQNQIPRDQQQAQHFQDLFNSSIGVDVYDFLNPRKSPNMTYKEKINNWLNTIPFNFDKYNEFKIDCYPGTANSSNDYDSNSNSDSEIDLGDIDDLLELQAQKVTKYVTRLYVIEDNLKEEEVIVVESESEEEQEEQESSDDVEEAEEVRDGEVIDVDEVGKNYHYKMHRRI</sequence>
<dbReference type="AlphaFoldDB" id="A0A9W4TY70"/>
<feature type="compositionally biased region" description="Acidic residues" evidence="1">
    <location>
        <begin position="189"/>
        <end position="212"/>
    </location>
</feature>
<evidence type="ECO:0000313" key="2">
    <source>
        <dbReference type="EMBL" id="CAI5759350.1"/>
    </source>
</evidence>
<comment type="caution">
    <text evidence="2">The sequence shown here is derived from an EMBL/GenBank/DDBJ whole genome shotgun (WGS) entry which is preliminary data.</text>
</comment>
<dbReference type="OrthoDB" id="3981267at2759"/>
<evidence type="ECO:0000313" key="3">
    <source>
        <dbReference type="Proteomes" id="UP001152885"/>
    </source>
</evidence>
<organism evidence="2 3">
    <name type="scientific">Candida verbasci</name>
    <dbReference type="NCBI Taxonomy" id="1227364"/>
    <lineage>
        <taxon>Eukaryota</taxon>
        <taxon>Fungi</taxon>
        <taxon>Dikarya</taxon>
        <taxon>Ascomycota</taxon>
        <taxon>Saccharomycotina</taxon>
        <taxon>Pichiomycetes</taxon>
        <taxon>Debaryomycetaceae</taxon>
        <taxon>Candida/Lodderomyces clade</taxon>
        <taxon>Candida</taxon>
    </lineage>
</organism>
<evidence type="ECO:0000256" key="1">
    <source>
        <dbReference type="SAM" id="MobiDB-lite"/>
    </source>
</evidence>
<dbReference type="Proteomes" id="UP001152885">
    <property type="component" value="Unassembled WGS sequence"/>
</dbReference>
<feature type="region of interest" description="Disordered" evidence="1">
    <location>
        <begin position="49"/>
        <end position="72"/>
    </location>
</feature>
<reference evidence="2" key="1">
    <citation type="submission" date="2022-12" db="EMBL/GenBank/DDBJ databases">
        <authorList>
            <person name="Brejova B."/>
        </authorList>
    </citation>
    <scope>NUCLEOTIDE SEQUENCE</scope>
</reference>
<proteinExistence type="predicted"/>
<gene>
    <name evidence="2" type="ORF">CANVERA_P3861</name>
</gene>
<protein>
    <submittedName>
        <fullName evidence="2">Uncharacterized protein</fullName>
    </submittedName>
</protein>
<dbReference type="EMBL" id="CANTUO010000004">
    <property type="protein sequence ID" value="CAI5759350.1"/>
    <property type="molecule type" value="Genomic_DNA"/>
</dbReference>
<feature type="region of interest" description="Disordered" evidence="1">
    <location>
        <begin position="186"/>
        <end position="212"/>
    </location>
</feature>
<keyword evidence="3" id="KW-1185">Reference proteome</keyword>